<evidence type="ECO:0000256" key="3">
    <source>
        <dbReference type="ARBA" id="ARBA00022786"/>
    </source>
</evidence>
<evidence type="ECO:0000313" key="5">
    <source>
        <dbReference type="EMBL" id="KUG17266.1"/>
    </source>
</evidence>
<organism evidence="5">
    <name type="scientific">hydrocarbon metagenome</name>
    <dbReference type="NCBI Taxonomy" id="938273"/>
    <lineage>
        <taxon>unclassified sequences</taxon>
        <taxon>metagenomes</taxon>
        <taxon>ecological metagenomes</taxon>
    </lineage>
</organism>
<feature type="domain" description="Carbohydrate-binding/sugar hydrolysis" evidence="4">
    <location>
        <begin position="181"/>
        <end position="318"/>
    </location>
</feature>
<dbReference type="NCBIfam" id="TIGR03804">
    <property type="entry name" value="para_beta_helix"/>
    <property type="match status" value="6"/>
</dbReference>
<dbReference type="SMART" id="SM00710">
    <property type="entry name" value="PbH1"/>
    <property type="match status" value="10"/>
</dbReference>
<name>A0A0W8F9J5_9ZZZZ</name>
<dbReference type="EMBL" id="LNQE01001454">
    <property type="protein sequence ID" value="KUG17266.1"/>
    <property type="molecule type" value="Genomic_DNA"/>
</dbReference>
<dbReference type="PANTHER" id="PTHR22990:SF15">
    <property type="entry name" value="F-BOX ONLY PROTEIN 10"/>
    <property type="match status" value="1"/>
</dbReference>
<dbReference type="SMART" id="SM00722">
    <property type="entry name" value="CASH"/>
    <property type="match status" value="2"/>
</dbReference>
<dbReference type="InterPro" id="IPR022441">
    <property type="entry name" value="Para_beta_helix_rpt-2"/>
</dbReference>
<dbReference type="InterPro" id="IPR011050">
    <property type="entry name" value="Pectin_lyase_fold/virulence"/>
</dbReference>
<dbReference type="Gene3D" id="2.160.20.10">
    <property type="entry name" value="Single-stranded right-handed beta-helix, Pectin lyase-like"/>
    <property type="match status" value="2"/>
</dbReference>
<protein>
    <submittedName>
        <fullName evidence="5">Cell surface protein</fullName>
    </submittedName>
</protein>
<keyword evidence="3" id="KW-0833">Ubl conjugation pathway</keyword>
<evidence type="ECO:0000256" key="1">
    <source>
        <dbReference type="ARBA" id="ARBA00004906"/>
    </source>
</evidence>
<dbReference type="InterPro" id="IPR007742">
    <property type="entry name" value="NosD_dom"/>
</dbReference>
<sequence>MRESRVHPAMLAVAIILLASIAGGTTHIVRQGESLQGAINRADSGDTIIVREGVYRESLNITRPIVLEGRGRPLLDGSAIGNALTINADGAKVSGFEIRTTRRTGVHVLSGGNIIENNSISGCLDGIRLEGAHSNIIANNSINNNTNGITLYSSKENRIQNCDIRDNYINEESDCGIFLIYSSGNVIQDNQLRNNGDTSISLRSASNNSIINNTVIENDWYGISLSESSNGNRIAYNNASNNIDAGIYLDCSRNNHLLGNRAVDNSKGIYLSYDSNDNILEENYLSQNGKGLYLANHASNNTILGNTAQDNGYGIYLTFSSRWDLVYANHLINNGCNAYDRGENNRWDNGSQGNYYSDLGGKFYIPGGPGIDNHPQAEPTG</sequence>
<feature type="domain" description="Carbohydrate-binding/sugar hydrolysis" evidence="4">
    <location>
        <begin position="50"/>
        <end position="180"/>
    </location>
</feature>
<comment type="pathway">
    <text evidence="1">Protein modification; protein ubiquitination.</text>
</comment>
<dbReference type="InterPro" id="IPR051550">
    <property type="entry name" value="SCF-Subunits/Alg-Epimerases"/>
</dbReference>
<dbReference type="AlphaFoldDB" id="A0A0W8F9J5"/>
<dbReference type="PANTHER" id="PTHR22990">
    <property type="entry name" value="F-BOX ONLY PROTEIN"/>
    <property type="match status" value="1"/>
</dbReference>
<reference evidence="5" key="1">
    <citation type="journal article" date="2015" name="Proc. Natl. Acad. Sci. U.S.A.">
        <title>Networks of energetic and metabolic interactions define dynamics in microbial communities.</title>
        <authorList>
            <person name="Embree M."/>
            <person name="Liu J.K."/>
            <person name="Al-Bassam M.M."/>
            <person name="Zengler K."/>
        </authorList>
    </citation>
    <scope>NUCLEOTIDE SEQUENCE</scope>
</reference>
<accession>A0A0W8F9J5</accession>
<dbReference type="InterPro" id="IPR012334">
    <property type="entry name" value="Pectin_lyas_fold"/>
</dbReference>
<gene>
    <name evidence="5" type="ORF">ASZ90_013051</name>
</gene>
<keyword evidence="2" id="KW-0677">Repeat</keyword>
<proteinExistence type="predicted"/>
<comment type="caution">
    <text evidence="5">The sequence shown here is derived from an EMBL/GenBank/DDBJ whole genome shotgun (WGS) entry which is preliminary data.</text>
</comment>
<dbReference type="SUPFAM" id="SSF51126">
    <property type="entry name" value="Pectin lyase-like"/>
    <property type="match status" value="1"/>
</dbReference>
<evidence type="ECO:0000259" key="4">
    <source>
        <dbReference type="SMART" id="SM00722"/>
    </source>
</evidence>
<dbReference type="InterPro" id="IPR006633">
    <property type="entry name" value="Carb-bd_sugar_hydrolysis-dom"/>
</dbReference>
<dbReference type="InterPro" id="IPR006626">
    <property type="entry name" value="PbH1"/>
</dbReference>
<dbReference type="Pfam" id="PF05048">
    <property type="entry name" value="NosD"/>
    <property type="match status" value="1"/>
</dbReference>
<evidence type="ECO:0000256" key="2">
    <source>
        <dbReference type="ARBA" id="ARBA00022737"/>
    </source>
</evidence>